<reference evidence="3" key="1">
    <citation type="submission" date="2022-04" db="EMBL/GenBank/DDBJ databases">
        <title>Human microbiome associated bacterial genomes.</title>
        <authorList>
            <person name="Sandstrom S."/>
            <person name="Salamzade R."/>
            <person name="Kalan L.R."/>
        </authorList>
    </citation>
    <scope>NUCLEOTIDE SEQUENCE</scope>
    <source>
        <strain evidence="3">P3-SID1762</strain>
    </source>
</reference>
<evidence type="ECO:0000313" key="5">
    <source>
        <dbReference type="Proteomes" id="UP001206890"/>
    </source>
</evidence>
<keyword evidence="6" id="KW-1185">Reference proteome</keyword>
<comment type="caution">
    <text evidence="3">The sequence shown here is derived from an EMBL/GenBank/DDBJ whole genome shotgun (WGS) entry which is preliminary data.</text>
</comment>
<feature type="chain" id="PRO_5043633198" evidence="2">
    <location>
        <begin position="27"/>
        <end position="286"/>
    </location>
</feature>
<evidence type="ECO:0000313" key="4">
    <source>
        <dbReference type="EMBL" id="MEX6463130.1"/>
    </source>
</evidence>
<reference evidence="6" key="2">
    <citation type="submission" date="2024-07" db="EMBL/GenBank/DDBJ databases">
        <title>Pseudomonas strain that inhibits Aeromonas fish pathogens.</title>
        <authorList>
            <person name="Wildschutte H."/>
        </authorList>
    </citation>
    <scope>NUCLEOTIDE SEQUENCE [LARGE SCALE GENOMIC DNA]</scope>
    <source>
        <strain evidence="6">n60</strain>
    </source>
</reference>
<feature type="compositionally biased region" description="Low complexity" evidence="1">
    <location>
        <begin position="49"/>
        <end position="64"/>
    </location>
</feature>
<feature type="compositionally biased region" description="Acidic residues" evidence="1">
    <location>
        <begin position="68"/>
        <end position="85"/>
    </location>
</feature>
<accession>A0AAW5QBY4</accession>
<reference evidence="4" key="3">
    <citation type="submission" date="2024-07" db="EMBL/GenBank/DDBJ databases">
        <authorList>
            <person name="Wildschutte H."/>
        </authorList>
    </citation>
    <scope>NUCLEOTIDE SEQUENCE</scope>
    <source>
        <strain evidence="4">N60</strain>
    </source>
</reference>
<feature type="compositionally biased region" description="Gly residues" evidence="1">
    <location>
        <begin position="90"/>
        <end position="102"/>
    </location>
</feature>
<dbReference type="AlphaFoldDB" id="A0AAW5QBY4"/>
<dbReference type="EMBL" id="JALXTC010000096">
    <property type="protein sequence ID" value="MCT2119008.1"/>
    <property type="molecule type" value="Genomic_DNA"/>
</dbReference>
<evidence type="ECO:0000256" key="2">
    <source>
        <dbReference type="SAM" id="SignalP"/>
    </source>
</evidence>
<feature type="region of interest" description="Disordered" evidence="1">
    <location>
        <begin position="237"/>
        <end position="286"/>
    </location>
</feature>
<evidence type="ECO:0000313" key="3">
    <source>
        <dbReference type="EMBL" id="MCT2119008.1"/>
    </source>
</evidence>
<dbReference type="Proteomes" id="UP001560293">
    <property type="component" value="Unassembled WGS sequence"/>
</dbReference>
<name>A0AAW5QBY4_9ACTN</name>
<feature type="compositionally biased region" description="Acidic residues" evidence="1">
    <location>
        <begin position="241"/>
        <end position="253"/>
    </location>
</feature>
<feature type="compositionally biased region" description="Low complexity" evidence="1">
    <location>
        <begin position="254"/>
        <end position="280"/>
    </location>
</feature>
<evidence type="ECO:0000256" key="1">
    <source>
        <dbReference type="SAM" id="MobiDB-lite"/>
    </source>
</evidence>
<feature type="signal peptide" evidence="2">
    <location>
        <begin position="1"/>
        <end position="26"/>
    </location>
</feature>
<dbReference type="RefSeq" id="WP_156482639.1">
    <property type="nucleotide sequence ID" value="NZ_JALXPR010000014.1"/>
</dbReference>
<evidence type="ECO:0000313" key="6">
    <source>
        <dbReference type="Proteomes" id="UP001560293"/>
    </source>
</evidence>
<gene>
    <name evidence="4" type="ORF">AB6N35_01995</name>
    <name evidence="3" type="ORF">M3D93_14835</name>
</gene>
<dbReference type="Proteomes" id="UP001206890">
    <property type="component" value="Unassembled WGS sequence"/>
</dbReference>
<keyword evidence="2" id="KW-0732">Signal</keyword>
<protein>
    <submittedName>
        <fullName evidence="3">Uncharacterized protein</fullName>
    </submittedName>
</protein>
<organism evidence="3 5">
    <name type="scientific">Dietzia cinnamea</name>
    <dbReference type="NCBI Taxonomy" id="321318"/>
    <lineage>
        <taxon>Bacteria</taxon>
        <taxon>Bacillati</taxon>
        <taxon>Actinomycetota</taxon>
        <taxon>Actinomycetes</taxon>
        <taxon>Mycobacteriales</taxon>
        <taxon>Dietziaceae</taxon>
        <taxon>Dietzia</taxon>
    </lineage>
</organism>
<feature type="region of interest" description="Disordered" evidence="1">
    <location>
        <begin position="49"/>
        <end position="118"/>
    </location>
</feature>
<dbReference type="EMBL" id="JBFTEZ010000002">
    <property type="protein sequence ID" value="MEX6463130.1"/>
    <property type="molecule type" value="Genomic_DNA"/>
</dbReference>
<proteinExistence type="predicted"/>
<sequence>MFTRKVVTVSAAAFALVALSVPVVNAQGDAVAPDGAGAGSIPLGSLESAGLGDGSLADGSADVGGDAGEGDAGEGDDGEGDDSGQDGDASGDGSGSVGGGSLGSLEGVTGEDSSIGDLAPETDAVCELPGLGGSVAKFYPLFGIDGVPTGVVDLVTSALDSFPNLLDVVAGEGGGTASLEQTGSFAEGLCGTFLGGEMVLPPVTVIVDGDGNPVSTVTGATTPSSSAVTSTLTAASVSADDAGEDADDADDAGAEASGAAAAAGARAAATPDESAVAPVPTSVPVP</sequence>